<evidence type="ECO:0000256" key="2">
    <source>
        <dbReference type="ARBA" id="ARBA00023043"/>
    </source>
</evidence>
<dbReference type="Proteomes" id="UP000050794">
    <property type="component" value="Unassembled WGS sequence"/>
</dbReference>
<name>A0A183U8H8_TOXCA</name>
<dbReference type="WBParaSite" id="TCNE_0000479801-mRNA-1">
    <property type="protein sequence ID" value="TCNE_0000479801-mRNA-1"/>
    <property type="gene ID" value="TCNE_0000479801"/>
</dbReference>
<proteinExistence type="predicted"/>
<keyword evidence="5" id="KW-1185">Reference proteome</keyword>
<dbReference type="Gene3D" id="1.25.40.20">
    <property type="entry name" value="Ankyrin repeat-containing domain"/>
    <property type="match status" value="1"/>
</dbReference>
<dbReference type="Pfam" id="PF12796">
    <property type="entry name" value="Ank_2"/>
    <property type="match status" value="1"/>
</dbReference>
<keyword evidence="2 3" id="KW-0040">ANK repeat</keyword>
<dbReference type="PROSITE" id="PS50297">
    <property type="entry name" value="ANK_REP_REGION"/>
    <property type="match status" value="2"/>
</dbReference>
<evidence type="ECO:0000313" key="6">
    <source>
        <dbReference type="WBParaSite" id="TCNE_0000479801-mRNA-1"/>
    </source>
</evidence>
<dbReference type="PROSITE" id="PS50088">
    <property type="entry name" value="ANK_REPEAT"/>
    <property type="match status" value="2"/>
</dbReference>
<accession>A0A183U8H8</accession>
<gene>
    <name evidence="4" type="ORF">TCNE_LOCUS4798</name>
</gene>
<dbReference type="PANTHER" id="PTHR24198">
    <property type="entry name" value="ANKYRIN REPEAT AND PROTEIN KINASE DOMAIN-CONTAINING PROTEIN"/>
    <property type="match status" value="1"/>
</dbReference>
<dbReference type="InterPro" id="IPR036770">
    <property type="entry name" value="Ankyrin_rpt-contain_sf"/>
</dbReference>
<feature type="repeat" description="ANK" evidence="3">
    <location>
        <begin position="1"/>
        <end position="30"/>
    </location>
</feature>
<sequence>MAVHWASMGGHLNVLSALHEKGADLNSRDSQCNTTLHYASISGDVEVVHFILQNATMTVDCVSTAGYTPLHYAVNNGRSRVVETLVHAAIF</sequence>
<dbReference type="PANTHER" id="PTHR24198:SF165">
    <property type="entry name" value="ANKYRIN REPEAT-CONTAINING PROTEIN-RELATED"/>
    <property type="match status" value="1"/>
</dbReference>
<evidence type="ECO:0000313" key="5">
    <source>
        <dbReference type="Proteomes" id="UP000050794"/>
    </source>
</evidence>
<feature type="repeat" description="ANK" evidence="3">
    <location>
        <begin position="65"/>
        <end position="91"/>
    </location>
</feature>
<evidence type="ECO:0000256" key="3">
    <source>
        <dbReference type="PROSITE-ProRule" id="PRU00023"/>
    </source>
</evidence>
<reference evidence="4 5" key="2">
    <citation type="submission" date="2018-11" db="EMBL/GenBank/DDBJ databases">
        <authorList>
            <consortium name="Pathogen Informatics"/>
        </authorList>
    </citation>
    <scope>NUCLEOTIDE SEQUENCE [LARGE SCALE GENOMIC DNA]</scope>
</reference>
<keyword evidence="1" id="KW-0677">Repeat</keyword>
<dbReference type="EMBL" id="UYWY01009113">
    <property type="protein sequence ID" value="VDM32344.1"/>
    <property type="molecule type" value="Genomic_DNA"/>
</dbReference>
<dbReference type="InterPro" id="IPR002110">
    <property type="entry name" value="Ankyrin_rpt"/>
</dbReference>
<protein>
    <submittedName>
        <fullName evidence="6">ANK_REP_REGION domain-containing protein</fullName>
    </submittedName>
</protein>
<dbReference type="AlphaFoldDB" id="A0A183U8H8"/>
<dbReference type="SMART" id="SM00248">
    <property type="entry name" value="ANK"/>
    <property type="match status" value="3"/>
</dbReference>
<evidence type="ECO:0000313" key="4">
    <source>
        <dbReference type="EMBL" id="VDM32344.1"/>
    </source>
</evidence>
<dbReference type="SUPFAM" id="SSF48403">
    <property type="entry name" value="Ankyrin repeat"/>
    <property type="match status" value="1"/>
</dbReference>
<reference evidence="6" key="1">
    <citation type="submission" date="2016-06" db="UniProtKB">
        <authorList>
            <consortium name="WormBaseParasite"/>
        </authorList>
    </citation>
    <scope>IDENTIFICATION</scope>
</reference>
<evidence type="ECO:0000256" key="1">
    <source>
        <dbReference type="ARBA" id="ARBA00022737"/>
    </source>
</evidence>
<organism evidence="5 6">
    <name type="scientific">Toxocara canis</name>
    <name type="common">Canine roundworm</name>
    <dbReference type="NCBI Taxonomy" id="6265"/>
    <lineage>
        <taxon>Eukaryota</taxon>
        <taxon>Metazoa</taxon>
        <taxon>Ecdysozoa</taxon>
        <taxon>Nematoda</taxon>
        <taxon>Chromadorea</taxon>
        <taxon>Rhabditida</taxon>
        <taxon>Spirurina</taxon>
        <taxon>Ascaridomorpha</taxon>
        <taxon>Ascaridoidea</taxon>
        <taxon>Toxocaridae</taxon>
        <taxon>Toxocara</taxon>
    </lineage>
</organism>